<keyword evidence="13" id="KW-1185">Reference proteome</keyword>
<gene>
    <name evidence="7 12" type="primary">infB</name>
    <name evidence="12" type="ORF">FK220_003485</name>
</gene>
<evidence type="ECO:0000259" key="11">
    <source>
        <dbReference type="PROSITE" id="PS51722"/>
    </source>
</evidence>
<feature type="compositionally biased region" description="Basic and acidic residues" evidence="10">
    <location>
        <begin position="119"/>
        <end position="139"/>
    </location>
</feature>
<dbReference type="InterPro" id="IPR006847">
    <property type="entry name" value="IF2_N"/>
</dbReference>
<dbReference type="InterPro" id="IPR027417">
    <property type="entry name" value="P-loop_NTPase"/>
</dbReference>
<dbReference type="GO" id="GO:0003924">
    <property type="term" value="F:GTPase activity"/>
    <property type="evidence" value="ECO:0007669"/>
    <property type="project" value="UniProtKB-UniRule"/>
</dbReference>
<dbReference type="PANTHER" id="PTHR43381">
    <property type="entry name" value="TRANSLATION INITIATION FACTOR IF-2-RELATED"/>
    <property type="match status" value="1"/>
</dbReference>
<dbReference type="EMBL" id="VIKU02000001">
    <property type="protein sequence ID" value="NHF58387.1"/>
    <property type="molecule type" value="Genomic_DNA"/>
</dbReference>
<dbReference type="InterPro" id="IPR009000">
    <property type="entry name" value="Transl_B-barrel_sf"/>
</dbReference>
<feature type="compositionally biased region" description="Basic and acidic residues" evidence="10">
    <location>
        <begin position="286"/>
        <end position="301"/>
    </location>
</feature>
<dbReference type="FunFam" id="3.40.50.10050:FF:000001">
    <property type="entry name" value="Translation initiation factor IF-2"/>
    <property type="match status" value="1"/>
</dbReference>
<feature type="binding site" evidence="7">
    <location>
        <begin position="396"/>
        <end position="403"/>
    </location>
    <ligand>
        <name>GTP</name>
        <dbReference type="ChEBI" id="CHEBI:37565"/>
    </ligand>
</feature>
<keyword evidence="7" id="KW-0963">Cytoplasm</keyword>
<dbReference type="InterPro" id="IPR005225">
    <property type="entry name" value="Small_GTP-bd"/>
</dbReference>
<dbReference type="Gene3D" id="3.40.50.10050">
    <property type="entry name" value="Translation initiation factor IF- 2, domain 3"/>
    <property type="match status" value="1"/>
</dbReference>
<feature type="coiled-coil region" evidence="9">
    <location>
        <begin position="65"/>
        <end position="102"/>
    </location>
</feature>
<keyword evidence="4 7" id="KW-0547">Nucleotide-binding</keyword>
<feature type="compositionally biased region" description="Basic and acidic residues" evidence="10">
    <location>
        <begin position="188"/>
        <end position="215"/>
    </location>
</feature>
<dbReference type="PROSITE" id="PS51722">
    <property type="entry name" value="G_TR_2"/>
    <property type="match status" value="1"/>
</dbReference>
<comment type="similarity">
    <text evidence="1 7 8">Belongs to the TRAFAC class translation factor GTPase superfamily. Classic translation factor GTPase family. IF-2 subfamily.</text>
</comment>
<evidence type="ECO:0000256" key="8">
    <source>
        <dbReference type="RuleBase" id="RU000644"/>
    </source>
</evidence>
<dbReference type="InterPro" id="IPR023115">
    <property type="entry name" value="TIF_IF2_dom3"/>
</dbReference>
<dbReference type="PROSITE" id="PS01176">
    <property type="entry name" value="IF2"/>
    <property type="match status" value="1"/>
</dbReference>
<feature type="binding site" evidence="7">
    <location>
        <begin position="497"/>
        <end position="500"/>
    </location>
    <ligand>
        <name>GTP</name>
        <dbReference type="ChEBI" id="CHEBI:37565"/>
    </ligand>
</feature>
<comment type="caution">
    <text evidence="7">Lacks conserved residue(s) required for the propagation of feature annotation.</text>
</comment>
<evidence type="ECO:0000256" key="7">
    <source>
        <dbReference type="HAMAP-Rule" id="MF_00100"/>
    </source>
</evidence>
<dbReference type="InterPro" id="IPR000178">
    <property type="entry name" value="TF_IF2_bacterial-like"/>
</dbReference>
<keyword evidence="9" id="KW-0175">Coiled coil</keyword>
<dbReference type="Pfam" id="PF00009">
    <property type="entry name" value="GTP_EFTU"/>
    <property type="match status" value="1"/>
</dbReference>
<dbReference type="SUPFAM" id="SSF52540">
    <property type="entry name" value="P-loop containing nucleoside triphosphate hydrolases"/>
    <property type="match status" value="1"/>
</dbReference>
<accession>A0A967AR03</accession>
<dbReference type="GO" id="GO:0003743">
    <property type="term" value="F:translation initiation factor activity"/>
    <property type="evidence" value="ECO:0007669"/>
    <property type="project" value="UniProtKB-UniRule"/>
</dbReference>
<feature type="domain" description="Tr-type G" evidence="11">
    <location>
        <begin position="387"/>
        <end position="557"/>
    </location>
</feature>
<dbReference type="GO" id="GO:0005525">
    <property type="term" value="F:GTP binding"/>
    <property type="evidence" value="ECO:0007669"/>
    <property type="project" value="UniProtKB-KW"/>
</dbReference>
<dbReference type="InterPro" id="IPR044145">
    <property type="entry name" value="IF2_II"/>
</dbReference>
<dbReference type="FunFam" id="2.40.30.10:FF:000008">
    <property type="entry name" value="Translation initiation factor IF-2"/>
    <property type="match status" value="1"/>
</dbReference>
<evidence type="ECO:0000256" key="6">
    <source>
        <dbReference type="ARBA" id="ARBA00023134"/>
    </source>
</evidence>
<dbReference type="FunFam" id="3.40.50.300:FF:000019">
    <property type="entry name" value="Translation initiation factor IF-2"/>
    <property type="match status" value="1"/>
</dbReference>
<dbReference type="NCBIfam" id="TIGR00487">
    <property type="entry name" value="IF-2"/>
    <property type="match status" value="1"/>
</dbReference>
<evidence type="ECO:0000256" key="9">
    <source>
        <dbReference type="SAM" id="Coils"/>
    </source>
</evidence>
<proteinExistence type="inferred from homology"/>
<keyword evidence="3 7" id="KW-0396">Initiation factor</keyword>
<evidence type="ECO:0000256" key="2">
    <source>
        <dbReference type="ARBA" id="ARBA00020675"/>
    </source>
</evidence>
<evidence type="ECO:0000256" key="10">
    <source>
        <dbReference type="SAM" id="MobiDB-lite"/>
    </source>
</evidence>
<dbReference type="SUPFAM" id="SSF52156">
    <property type="entry name" value="Initiation factor IF2/eIF5b, domain 3"/>
    <property type="match status" value="1"/>
</dbReference>
<evidence type="ECO:0000256" key="4">
    <source>
        <dbReference type="ARBA" id="ARBA00022741"/>
    </source>
</evidence>
<dbReference type="CDD" id="cd03702">
    <property type="entry name" value="IF2_mtIF2_II"/>
    <property type="match status" value="1"/>
</dbReference>
<dbReference type="Pfam" id="PF11987">
    <property type="entry name" value="IF-2"/>
    <property type="match status" value="1"/>
</dbReference>
<dbReference type="CDD" id="cd01887">
    <property type="entry name" value="IF2_eIF5B"/>
    <property type="match status" value="1"/>
</dbReference>
<keyword evidence="5 7" id="KW-0648">Protein biosynthesis</keyword>
<dbReference type="GO" id="GO:0005737">
    <property type="term" value="C:cytoplasm"/>
    <property type="evidence" value="ECO:0007669"/>
    <property type="project" value="UniProtKB-SubCell"/>
</dbReference>
<evidence type="ECO:0000256" key="1">
    <source>
        <dbReference type="ARBA" id="ARBA00007733"/>
    </source>
</evidence>
<dbReference type="PANTHER" id="PTHR43381:SF5">
    <property type="entry name" value="TR-TYPE G DOMAIN-CONTAINING PROTEIN"/>
    <property type="match status" value="1"/>
</dbReference>
<dbReference type="Pfam" id="PF04760">
    <property type="entry name" value="IF2_N"/>
    <property type="match status" value="1"/>
</dbReference>
<dbReference type="Pfam" id="PF22042">
    <property type="entry name" value="EF-G_D2"/>
    <property type="match status" value="1"/>
</dbReference>
<dbReference type="Gene3D" id="3.40.50.300">
    <property type="entry name" value="P-loop containing nucleotide triphosphate hydrolases"/>
    <property type="match status" value="1"/>
</dbReference>
<reference evidence="12" key="2">
    <citation type="submission" date="2020-03" db="EMBL/GenBank/DDBJ databases">
        <title>Flavobacteriaceae bacterium strain TP-CH-4, a member of the family Flavobacteriaceae isolated from a deep-sea seamount.</title>
        <authorList>
            <person name="Zhang D.-C."/>
        </authorList>
    </citation>
    <scope>NUCLEOTIDE SEQUENCE</scope>
    <source>
        <strain evidence="12">TP-CH-4</strain>
    </source>
</reference>
<dbReference type="SUPFAM" id="SSF50447">
    <property type="entry name" value="Translation proteins"/>
    <property type="match status" value="2"/>
</dbReference>
<feature type="region of interest" description="Disordered" evidence="10">
    <location>
        <begin position="117"/>
        <end position="301"/>
    </location>
</feature>
<evidence type="ECO:0000256" key="3">
    <source>
        <dbReference type="ARBA" id="ARBA00022540"/>
    </source>
</evidence>
<dbReference type="InterPro" id="IPR000795">
    <property type="entry name" value="T_Tr_GTP-bd_dom"/>
</dbReference>
<comment type="caution">
    <text evidence="12">The sequence shown here is derived from an EMBL/GenBank/DDBJ whole genome shotgun (WGS) entry which is preliminary data.</text>
</comment>
<reference evidence="12" key="1">
    <citation type="submission" date="2019-07" db="EMBL/GenBank/DDBJ databases">
        <authorList>
            <person name="De-Chao Zhang Q."/>
        </authorList>
    </citation>
    <scope>NUCLEOTIDE SEQUENCE</scope>
    <source>
        <strain evidence="12">TP-CH-4</strain>
    </source>
</reference>
<feature type="compositionally biased region" description="Basic and acidic residues" evidence="10">
    <location>
        <begin position="146"/>
        <end position="174"/>
    </location>
</feature>
<comment type="subcellular location">
    <subcellularLocation>
        <location evidence="7">Cytoplasm</location>
    </subcellularLocation>
</comment>
<keyword evidence="6 7" id="KW-0342">GTP-binding</keyword>
<dbReference type="InterPro" id="IPR036925">
    <property type="entry name" value="TIF_IF2_dom3_sf"/>
</dbReference>
<dbReference type="Proteomes" id="UP000707206">
    <property type="component" value="Unassembled WGS sequence"/>
</dbReference>
<dbReference type="Gene3D" id="2.40.30.10">
    <property type="entry name" value="Translation factors"/>
    <property type="match status" value="2"/>
</dbReference>
<feature type="binding site" evidence="7">
    <location>
        <begin position="443"/>
        <end position="447"/>
    </location>
    <ligand>
        <name>GTP</name>
        <dbReference type="ChEBI" id="CHEBI:37565"/>
    </ligand>
</feature>
<organism evidence="12 13">
    <name type="scientific">Pelagihabitans pacificus</name>
    <dbReference type="NCBI Taxonomy" id="2696054"/>
    <lineage>
        <taxon>Bacteria</taxon>
        <taxon>Pseudomonadati</taxon>
        <taxon>Bacteroidota</taxon>
        <taxon>Flavobacteriia</taxon>
        <taxon>Flavobacteriales</taxon>
        <taxon>Flavobacteriaceae</taxon>
        <taxon>Pelagihabitans</taxon>
    </lineage>
</organism>
<dbReference type="RefSeq" id="WP_152572883.1">
    <property type="nucleotide sequence ID" value="NZ_VIKU02000001.1"/>
</dbReference>
<dbReference type="AlphaFoldDB" id="A0A967AR03"/>
<dbReference type="InterPro" id="IPR053905">
    <property type="entry name" value="EF-G-like_DII"/>
</dbReference>
<dbReference type="FunFam" id="2.40.30.10:FF:000007">
    <property type="entry name" value="Translation initiation factor IF-2"/>
    <property type="match status" value="1"/>
</dbReference>
<sequence length="889" mass="97616">MAENAKIRLNKVLRELNISLDRAVDYLASQGHTVEARPTTKISNEVYQVLQDEFQTDMSKKVASKEVGEEKRKEKEAIRVQLEQEQEDKRLQREKRAAATSERVIKAKAAELTGPKTVGKIDLDAPKKTATKPTEEEKAVSPSEKPAIEKSTETIKAKTDTVKDAGEVQAEPEKLTTQYQKLSGPKIMGDKIDLAKFEKPKKKKEDAKSSDGPGKDRKKRRKRIISSTGGAGSDRGRPGQRKGAVQRFGTPKVEPSEEDVQKQVRETLEKLQGKSKKGKGAKYRRDKRDQHRQQTEKDLEQQELENKILKVTEFVTASEVATMMNVSTTEIISACMSLGMMVTMNQRLDAETLSIVAEEFGYEVEFVTAEIEEAIEEVEDAPEDLKPRAPIVTVMGHVDHGKTSLLDYVREANVIAGESGGITQHIGAYGVTLGDGQKITFLDTPGHEAFTAMRARGAQVTDIAVIVIAADDDIMPQTKEAISHAQAAGVPMVFAINKIDRPTANPDKIKEGLANMNLLVEDWGGKIQSHDISAKTGDGVKELLEKVLLEAELLELKANPDKLASGTVVEAFLDKGRGYVSTILVQAGTLQIGDYVLAGTHSGKVKAMYDERGKEIQKVGPAAPVSILGLDGAPQAGDKFNVLADEREAKQIASKRAQLFREQSVRTQRHITLDEIGRRIALGDFKELNIILKGDVDGSVEALTDSFQKLSTEEIQVNIIHKGVGAITESDVLLASASDAIIIGFNVRPMGNARDIADKEEIDIRMYSIIYDAINDLKDAMEGMLSPEIKEEITGTAEIRETFKISKVGTIAGCMVTSGKIFRNAGIRLIRDGVVVYTGELASLKRFKDDVKEVSKGYDCGLQIKNYNDIHEGDIVEAFQEVAVKKTLK</sequence>
<dbReference type="NCBIfam" id="TIGR00231">
    <property type="entry name" value="small_GTP"/>
    <property type="match status" value="1"/>
</dbReference>
<evidence type="ECO:0000313" key="13">
    <source>
        <dbReference type="Proteomes" id="UP000707206"/>
    </source>
</evidence>
<evidence type="ECO:0000256" key="5">
    <source>
        <dbReference type="ARBA" id="ARBA00022917"/>
    </source>
</evidence>
<dbReference type="InterPro" id="IPR015760">
    <property type="entry name" value="TIF_IF2"/>
</dbReference>
<feature type="compositionally biased region" description="Basic and acidic residues" evidence="10">
    <location>
        <begin position="259"/>
        <end position="272"/>
    </location>
</feature>
<dbReference type="CDD" id="cd03692">
    <property type="entry name" value="mtIF2_IVc"/>
    <property type="match status" value="1"/>
</dbReference>
<name>A0A967AR03_9FLAO</name>
<dbReference type="HAMAP" id="MF_00100_B">
    <property type="entry name" value="IF_2_B"/>
    <property type="match status" value="1"/>
</dbReference>
<comment type="function">
    <text evidence="7 8">One of the essential components for the initiation of protein synthesis. Protects formylmethionyl-tRNA from spontaneous hydrolysis and promotes its binding to the 30S ribosomal subunits. Also involved in the hydrolysis of GTP during the formation of the 70S ribosomal complex.</text>
</comment>
<feature type="compositionally biased region" description="Basic residues" evidence="10">
    <location>
        <begin position="273"/>
        <end position="285"/>
    </location>
</feature>
<protein>
    <recommendedName>
        <fullName evidence="2 7">Translation initiation factor IF-2</fullName>
    </recommendedName>
</protein>
<evidence type="ECO:0000313" key="12">
    <source>
        <dbReference type="EMBL" id="NHF58387.1"/>
    </source>
</evidence>